<accession>A0A6M0SH19</accession>
<gene>
    <name evidence="2" type="ORF">D0962_34490</name>
</gene>
<comment type="caution">
    <text evidence="2">The sequence shown here is derived from an EMBL/GenBank/DDBJ whole genome shotgun (WGS) entry which is preliminary data.</text>
</comment>
<keyword evidence="1" id="KW-1133">Transmembrane helix</keyword>
<keyword evidence="1" id="KW-0812">Transmembrane</keyword>
<proteinExistence type="predicted"/>
<sequence length="136" mass="14926">MESNPNGNDHSASAIQVGAQKITDDAYQTGCHIADVATQQMDSAFTNRLAENIVAWGDHHCRPEQYDLIGDLAGRFFNSGRRQSVIELMTYSVVMMVAFSVGLYVVIAPLWLYPFAFVLSLGIGLVLSLSGTKKQR</sequence>
<dbReference type="EMBL" id="QZCE01000002">
    <property type="protein sequence ID" value="NEZ67807.1"/>
    <property type="molecule type" value="Genomic_DNA"/>
</dbReference>
<dbReference type="Proteomes" id="UP000473574">
    <property type="component" value="Unassembled WGS sequence"/>
</dbReference>
<evidence type="ECO:0000313" key="2">
    <source>
        <dbReference type="EMBL" id="NEZ67807.1"/>
    </source>
</evidence>
<feature type="transmembrane region" description="Helical" evidence="1">
    <location>
        <begin position="85"/>
        <end position="105"/>
    </location>
</feature>
<evidence type="ECO:0000313" key="3">
    <source>
        <dbReference type="Proteomes" id="UP000473574"/>
    </source>
</evidence>
<dbReference type="AlphaFoldDB" id="A0A6M0SH19"/>
<feature type="transmembrane region" description="Helical" evidence="1">
    <location>
        <begin position="111"/>
        <end position="130"/>
    </location>
</feature>
<name>A0A6M0SH19_9CYAN</name>
<protein>
    <submittedName>
        <fullName evidence="2">Uncharacterized protein</fullName>
    </submittedName>
</protein>
<reference evidence="2 3" key="1">
    <citation type="journal article" date="2020" name="Microb. Ecol.">
        <title>Ecogenomics of the Marine Benthic Filamentous Cyanobacterium Adonisia.</title>
        <authorList>
            <person name="Walter J.M."/>
            <person name="Coutinho F.H."/>
            <person name="Leomil L."/>
            <person name="Hargreaves P.I."/>
            <person name="Campeao M.E."/>
            <person name="Vieira V.V."/>
            <person name="Silva B.S."/>
            <person name="Fistarol G.O."/>
            <person name="Salomon P.S."/>
            <person name="Sawabe T."/>
            <person name="Mino S."/>
            <person name="Hosokawa M."/>
            <person name="Miyashita H."/>
            <person name="Maruyama F."/>
            <person name="van Verk M.C."/>
            <person name="Dutilh B.E."/>
            <person name="Thompson C.C."/>
            <person name="Thompson F.L."/>
        </authorList>
    </citation>
    <scope>NUCLEOTIDE SEQUENCE [LARGE SCALE GENOMIC DNA]</scope>
    <source>
        <strain evidence="2 3">CCMR0082</strain>
    </source>
</reference>
<keyword evidence="1" id="KW-0472">Membrane</keyword>
<organism evidence="2 3">
    <name type="scientific">Adonisia turfae CCMR0082</name>
    <dbReference type="NCBI Taxonomy" id="2304604"/>
    <lineage>
        <taxon>Bacteria</taxon>
        <taxon>Bacillati</taxon>
        <taxon>Cyanobacteriota</taxon>
        <taxon>Adonisia</taxon>
        <taxon>Adonisia turfae</taxon>
    </lineage>
</organism>
<evidence type="ECO:0000256" key="1">
    <source>
        <dbReference type="SAM" id="Phobius"/>
    </source>
</evidence>
<dbReference type="RefSeq" id="WP_163671091.1">
    <property type="nucleotide sequence ID" value="NZ_QZCE01000002.1"/>
</dbReference>